<evidence type="ECO:0000313" key="2">
    <source>
        <dbReference type="Proteomes" id="UP000260983"/>
    </source>
</evidence>
<organism evidence="1 2">
    <name type="scientific">Bacteroides oleiciplenus</name>
    <dbReference type="NCBI Taxonomy" id="626931"/>
    <lineage>
        <taxon>Bacteria</taxon>
        <taxon>Pseudomonadati</taxon>
        <taxon>Bacteroidota</taxon>
        <taxon>Bacteroidia</taxon>
        <taxon>Bacteroidales</taxon>
        <taxon>Bacteroidaceae</taxon>
        <taxon>Bacteroides</taxon>
    </lineage>
</organism>
<reference evidence="1 2" key="1">
    <citation type="submission" date="2018-08" db="EMBL/GenBank/DDBJ databases">
        <title>A genome reference for cultivated species of the human gut microbiota.</title>
        <authorList>
            <person name="Zou Y."/>
            <person name="Xue W."/>
            <person name="Luo G."/>
        </authorList>
    </citation>
    <scope>NUCLEOTIDE SEQUENCE [LARGE SCALE GENOMIC DNA]</scope>
    <source>
        <strain evidence="1 2">OM05-15BH</strain>
    </source>
</reference>
<evidence type="ECO:0000313" key="1">
    <source>
        <dbReference type="EMBL" id="RGN38167.1"/>
    </source>
</evidence>
<gene>
    <name evidence="1" type="ORF">DXB65_04800</name>
</gene>
<accession>A0A3E5BKL5</accession>
<dbReference type="RefSeq" id="WP_117723509.1">
    <property type="nucleotide sequence ID" value="NZ_QSUL01000003.1"/>
</dbReference>
<dbReference type="EMBL" id="QSUL01000003">
    <property type="protein sequence ID" value="RGN38167.1"/>
    <property type="molecule type" value="Genomic_DNA"/>
</dbReference>
<proteinExistence type="predicted"/>
<dbReference type="Proteomes" id="UP000260983">
    <property type="component" value="Unassembled WGS sequence"/>
</dbReference>
<name>A0A3E5BKL5_9BACE</name>
<dbReference type="AlphaFoldDB" id="A0A3E5BKL5"/>
<comment type="caution">
    <text evidence="1">The sequence shown here is derived from an EMBL/GenBank/DDBJ whole genome shotgun (WGS) entry which is preliminary data.</text>
</comment>
<sequence>MRKWTVYILLVVCLSGCGRGNGNNQNDSSVERVGNNVPVEAIKVEKQNNYESKEYQDIINTRKIIAENEEIIPPKPLKIDSIFEIPERVKQQRQPRTTPARDIIVEVFDTIPTNTEIYYYSPRMESNSYSYRKELGSDNNFLDVTDIYNKTVITVPDTCEQGTKLLFRAQGYEPLDLPMNKVYGKSHITIQLTPKIYNSTVILEEKIFRDTISIIEIINLHETPTKVFYGQCLPIYSDDGINHGDPYCAFACMGCYPKFDVVKEYYSGELDELKKLHQVLKKGENCTLVIFVDKRQIKDIEIEGCSNKALDNIRKFILTTQQETLYDGYRFQYRIHFAAR</sequence>
<protein>
    <submittedName>
        <fullName evidence="1">Uncharacterized protein</fullName>
    </submittedName>
</protein>